<evidence type="ECO:0000256" key="2">
    <source>
        <dbReference type="ARBA" id="ARBA00007317"/>
    </source>
</evidence>
<dbReference type="EC" id="2.3.1.-" evidence="6"/>
<comment type="caution">
    <text evidence="10">The sequence shown here is derived from an EMBL/GenBank/DDBJ whole genome shotgun (WGS) entry which is preliminary data.</text>
</comment>
<dbReference type="Pfam" id="PF00364">
    <property type="entry name" value="Biotin_lipoyl"/>
    <property type="match status" value="1"/>
</dbReference>
<reference evidence="10 11" key="1">
    <citation type="submission" date="2021-09" db="EMBL/GenBank/DDBJ databases">
        <title>Isoptericola luteus sp. nov., a novel bacterium isolated from Harbin, the capital city of Heilongjiang province.</title>
        <authorList>
            <person name="Li J."/>
        </authorList>
    </citation>
    <scope>NUCLEOTIDE SEQUENCE [LARGE SCALE GENOMIC DNA]</scope>
    <source>
        <strain evidence="10 11">NEAU-Y5</strain>
    </source>
</reference>
<name>A0ABS7ZB79_9MICO</name>
<accession>A0ABS7ZB79</accession>
<evidence type="ECO:0000256" key="5">
    <source>
        <dbReference type="ARBA" id="ARBA00023315"/>
    </source>
</evidence>
<keyword evidence="11" id="KW-1185">Reference proteome</keyword>
<proteinExistence type="inferred from homology"/>
<dbReference type="Pfam" id="PF00198">
    <property type="entry name" value="2-oxoacid_dh"/>
    <property type="match status" value="1"/>
</dbReference>
<dbReference type="Proteomes" id="UP001319870">
    <property type="component" value="Unassembled WGS sequence"/>
</dbReference>
<dbReference type="InterPro" id="IPR023213">
    <property type="entry name" value="CAT-like_dom_sf"/>
</dbReference>
<feature type="domain" description="Peripheral subunit-binding (PSBD)" evidence="9">
    <location>
        <begin position="172"/>
        <end position="209"/>
    </location>
</feature>
<dbReference type="EMBL" id="JAIXCQ010000001">
    <property type="protein sequence ID" value="MCA5892306.1"/>
    <property type="molecule type" value="Genomic_DNA"/>
</dbReference>
<evidence type="ECO:0000256" key="7">
    <source>
        <dbReference type="SAM" id="MobiDB-lite"/>
    </source>
</evidence>
<dbReference type="Pfam" id="PF02817">
    <property type="entry name" value="E3_binding"/>
    <property type="match status" value="1"/>
</dbReference>
<keyword evidence="4 6" id="KW-0450">Lipoyl</keyword>
<dbReference type="InterPro" id="IPR011053">
    <property type="entry name" value="Single_hybrid_motif"/>
</dbReference>
<dbReference type="PANTHER" id="PTHR43178:SF5">
    <property type="entry name" value="LIPOAMIDE ACYLTRANSFERASE COMPONENT OF BRANCHED-CHAIN ALPHA-KETO ACID DEHYDROGENASE COMPLEX, MITOCHONDRIAL"/>
    <property type="match status" value="1"/>
</dbReference>
<evidence type="ECO:0000256" key="1">
    <source>
        <dbReference type="ARBA" id="ARBA00001938"/>
    </source>
</evidence>
<sequence>MATREFRLPDLGEGLTESEVVEWRVAVGDVVTLNQVIAEVETAKALVELPSPCAGVVQALHAEEGQVVEVGEPLITFDLPELSGPGASGPARGPDKSAAPELSGSGPSEPARGPDKSPAAEGEDDAPQPNLVGYGARPERSGRPRRRARHYAEPAATPAAQATPPAEGERPRSTPVVRTLARARGIDIASVTGTGPHGRVTRDDVEAAVATPGSGGGTARTETRTPVRGVRKHTAAAMVASAAIPQATVFLTVDATATMELLARLRDHRVARGERITVLALVGRAVCALLPAHPELVGRWRDLPDGGAEIVWAPHVNLGIAVATERGLVVPHVPAADTLDLPDLAHALTELTETARAGRTAPERLTGGTLTITNVGVFGVDAGTPILNPGESAILGLGQVVRRPWEHDGEVALRRVVTLSLTFDHRVVDGEQGARFLADLGALLADPALALATGGGA</sequence>
<organism evidence="10 11">
    <name type="scientific">Isoptericola luteus</name>
    <dbReference type="NCBI Taxonomy" id="2879484"/>
    <lineage>
        <taxon>Bacteria</taxon>
        <taxon>Bacillati</taxon>
        <taxon>Actinomycetota</taxon>
        <taxon>Actinomycetes</taxon>
        <taxon>Micrococcales</taxon>
        <taxon>Promicromonosporaceae</taxon>
        <taxon>Isoptericola</taxon>
    </lineage>
</organism>
<dbReference type="SUPFAM" id="SSF52777">
    <property type="entry name" value="CoA-dependent acyltransferases"/>
    <property type="match status" value="1"/>
</dbReference>
<dbReference type="InterPro" id="IPR004167">
    <property type="entry name" value="PSBD"/>
</dbReference>
<dbReference type="PROSITE" id="PS50968">
    <property type="entry name" value="BIOTINYL_LIPOYL"/>
    <property type="match status" value="1"/>
</dbReference>
<dbReference type="SUPFAM" id="SSF51230">
    <property type="entry name" value="Single hybrid motif"/>
    <property type="match status" value="1"/>
</dbReference>
<evidence type="ECO:0000256" key="6">
    <source>
        <dbReference type="RuleBase" id="RU003423"/>
    </source>
</evidence>
<evidence type="ECO:0000256" key="4">
    <source>
        <dbReference type="ARBA" id="ARBA00022823"/>
    </source>
</evidence>
<dbReference type="PANTHER" id="PTHR43178">
    <property type="entry name" value="DIHYDROLIPOAMIDE ACETYLTRANSFERASE COMPONENT OF PYRUVATE DEHYDROGENASE COMPLEX"/>
    <property type="match status" value="1"/>
</dbReference>
<keyword evidence="3 6" id="KW-0808">Transferase</keyword>
<protein>
    <recommendedName>
        <fullName evidence="6">Dihydrolipoamide acetyltransferase component of pyruvate dehydrogenase complex</fullName>
        <ecNumber evidence="6">2.3.1.-</ecNumber>
    </recommendedName>
</protein>
<evidence type="ECO:0000256" key="3">
    <source>
        <dbReference type="ARBA" id="ARBA00022679"/>
    </source>
</evidence>
<dbReference type="InterPro" id="IPR000089">
    <property type="entry name" value="Biotin_lipoyl"/>
</dbReference>
<evidence type="ECO:0000313" key="11">
    <source>
        <dbReference type="Proteomes" id="UP001319870"/>
    </source>
</evidence>
<dbReference type="Gene3D" id="2.40.50.100">
    <property type="match status" value="1"/>
</dbReference>
<keyword evidence="5 6" id="KW-0012">Acyltransferase</keyword>
<comment type="cofactor">
    <cofactor evidence="1 6">
        <name>(R)-lipoate</name>
        <dbReference type="ChEBI" id="CHEBI:83088"/>
    </cofactor>
</comment>
<evidence type="ECO:0000259" key="8">
    <source>
        <dbReference type="PROSITE" id="PS50968"/>
    </source>
</evidence>
<evidence type="ECO:0000313" key="10">
    <source>
        <dbReference type="EMBL" id="MCA5892306.1"/>
    </source>
</evidence>
<comment type="similarity">
    <text evidence="2 6">Belongs to the 2-oxoacid dehydrogenase family.</text>
</comment>
<feature type="compositionally biased region" description="Low complexity" evidence="7">
    <location>
        <begin position="153"/>
        <end position="166"/>
    </location>
</feature>
<dbReference type="Gene3D" id="4.10.320.10">
    <property type="entry name" value="E3-binding domain"/>
    <property type="match status" value="1"/>
</dbReference>
<dbReference type="RefSeq" id="WP_225564111.1">
    <property type="nucleotide sequence ID" value="NZ_JAIXCQ010000001.1"/>
</dbReference>
<dbReference type="SUPFAM" id="SSF47005">
    <property type="entry name" value="Peripheral subunit-binding domain of 2-oxo acid dehydrogenase complex"/>
    <property type="match status" value="1"/>
</dbReference>
<evidence type="ECO:0000259" key="9">
    <source>
        <dbReference type="PROSITE" id="PS51826"/>
    </source>
</evidence>
<dbReference type="InterPro" id="IPR050743">
    <property type="entry name" value="2-oxoacid_DH_E2_comp"/>
</dbReference>
<feature type="region of interest" description="Disordered" evidence="7">
    <location>
        <begin position="79"/>
        <end position="176"/>
    </location>
</feature>
<gene>
    <name evidence="10" type="ORF">LEP48_02935</name>
</gene>
<feature type="compositionally biased region" description="Low complexity" evidence="7">
    <location>
        <begin position="83"/>
        <end position="92"/>
    </location>
</feature>
<dbReference type="InterPro" id="IPR001078">
    <property type="entry name" value="2-oxoacid_DH_actylTfrase"/>
</dbReference>
<dbReference type="PROSITE" id="PS51826">
    <property type="entry name" value="PSBD"/>
    <property type="match status" value="1"/>
</dbReference>
<dbReference type="Gene3D" id="3.30.559.10">
    <property type="entry name" value="Chloramphenicol acetyltransferase-like domain"/>
    <property type="match status" value="1"/>
</dbReference>
<dbReference type="CDD" id="cd06849">
    <property type="entry name" value="lipoyl_domain"/>
    <property type="match status" value="1"/>
</dbReference>
<dbReference type="InterPro" id="IPR036625">
    <property type="entry name" value="E3-bd_dom_sf"/>
</dbReference>
<feature type="domain" description="Lipoyl-binding" evidence="8">
    <location>
        <begin position="3"/>
        <end position="78"/>
    </location>
</feature>